<reference evidence="2" key="1">
    <citation type="journal article" date="2014" name="Int. J. Syst. Evol. Microbiol.">
        <title>Complete genome of a new Firmicutes species belonging to the dominant human colonic microbiota ('Ruminococcus bicirculans') reveals two chromosomes and a selective capacity to utilize plant glucans.</title>
        <authorList>
            <consortium name="NISC Comparative Sequencing Program"/>
            <person name="Wegmann U."/>
            <person name="Louis P."/>
            <person name="Goesmann A."/>
            <person name="Henrissat B."/>
            <person name="Duncan S.H."/>
            <person name="Flint H.J."/>
        </authorList>
    </citation>
    <scope>NUCLEOTIDE SEQUENCE</scope>
    <source>
        <strain evidence="2">CGMCC 1.11013</strain>
    </source>
</reference>
<evidence type="ECO:0000313" key="5">
    <source>
        <dbReference type="Proteomes" id="UP000597138"/>
    </source>
</evidence>
<dbReference type="Gene3D" id="3.40.50.1010">
    <property type="entry name" value="5'-nuclease"/>
    <property type="match status" value="1"/>
</dbReference>
<dbReference type="RefSeq" id="WP_035962905.1">
    <property type="nucleotide sequence ID" value="NZ_BMEG01000008.1"/>
</dbReference>
<dbReference type="InterPro" id="IPR002716">
    <property type="entry name" value="PIN_dom"/>
</dbReference>
<dbReference type="Proteomes" id="UP000027439">
    <property type="component" value="Unassembled WGS sequence"/>
</dbReference>
<dbReference type="STRING" id="1071679.BG57_29790"/>
<dbReference type="EMBL" id="JFHE01000007">
    <property type="protein sequence ID" value="KDR35416.1"/>
    <property type="molecule type" value="Genomic_DNA"/>
</dbReference>
<dbReference type="SUPFAM" id="SSF88723">
    <property type="entry name" value="PIN domain-like"/>
    <property type="match status" value="1"/>
</dbReference>
<reference evidence="3 4" key="2">
    <citation type="submission" date="2014-03" db="EMBL/GenBank/DDBJ databases">
        <title>Draft Genome Sequences of Four Burkholderia Strains.</title>
        <authorList>
            <person name="Liu X.Y."/>
            <person name="Li C.X."/>
            <person name="Xu J.H."/>
        </authorList>
    </citation>
    <scope>NUCLEOTIDE SEQUENCE [LARGE SCALE GENOMIC DNA]</scope>
    <source>
        <strain evidence="3 4">R27</strain>
    </source>
</reference>
<name>A0A069PDK0_9BURK</name>
<dbReference type="PANTHER" id="PTHR36173">
    <property type="entry name" value="RIBONUCLEASE VAPC16-RELATED"/>
    <property type="match status" value="1"/>
</dbReference>
<reference evidence="2" key="4">
    <citation type="submission" date="2024-05" db="EMBL/GenBank/DDBJ databases">
        <authorList>
            <person name="Sun Q."/>
            <person name="Zhou Y."/>
        </authorList>
    </citation>
    <scope>NUCLEOTIDE SEQUENCE</scope>
    <source>
        <strain evidence="2">CGMCC 1.11013</strain>
    </source>
</reference>
<dbReference type="PANTHER" id="PTHR36173:SF1">
    <property type="entry name" value="RIBONUCLEASE VAPC22"/>
    <property type="match status" value="1"/>
</dbReference>
<dbReference type="eggNOG" id="COG3744">
    <property type="taxonomic scope" value="Bacteria"/>
</dbReference>
<dbReference type="Pfam" id="PF01850">
    <property type="entry name" value="PIN"/>
    <property type="match status" value="1"/>
</dbReference>
<proteinExistence type="predicted"/>
<evidence type="ECO:0000259" key="1">
    <source>
        <dbReference type="Pfam" id="PF01850"/>
    </source>
</evidence>
<accession>A0A069PDK0</accession>
<dbReference type="CDD" id="cd09872">
    <property type="entry name" value="PIN_Sll0205-like"/>
    <property type="match status" value="1"/>
</dbReference>
<dbReference type="InterPro" id="IPR041705">
    <property type="entry name" value="PIN_Sll0205"/>
</dbReference>
<dbReference type="AlphaFoldDB" id="A0A069PDK0"/>
<dbReference type="InterPro" id="IPR052919">
    <property type="entry name" value="TA_system_RNase"/>
</dbReference>
<organism evidence="3 4">
    <name type="scientific">Caballeronia grimmiae</name>
    <dbReference type="NCBI Taxonomy" id="1071679"/>
    <lineage>
        <taxon>Bacteria</taxon>
        <taxon>Pseudomonadati</taxon>
        <taxon>Pseudomonadota</taxon>
        <taxon>Betaproteobacteria</taxon>
        <taxon>Burkholderiales</taxon>
        <taxon>Burkholderiaceae</taxon>
        <taxon>Caballeronia</taxon>
    </lineage>
</organism>
<sequence length="131" mass="14679">MIVLDTHALVWWIGGKGLSKPARAAIDREAKEHGEIVVSTMTAWEIMLLIKKGRLRLATDVGRWLDKVSRIEGVQFAPIDRHIALASADLPGNFHQDPADRMIVATARSLSASLVTKDEQIRSYEHIKTIW</sequence>
<evidence type="ECO:0000313" key="4">
    <source>
        <dbReference type="Proteomes" id="UP000027439"/>
    </source>
</evidence>
<feature type="domain" description="PIN" evidence="1">
    <location>
        <begin position="2"/>
        <end position="124"/>
    </location>
</feature>
<dbReference type="InterPro" id="IPR029060">
    <property type="entry name" value="PIN-like_dom_sf"/>
</dbReference>
<evidence type="ECO:0000313" key="3">
    <source>
        <dbReference type="EMBL" id="KDR35416.1"/>
    </source>
</evidence>
<gene>
    <name evidence="2" type="primary">vapC</name>
    <name evidence="3" type="ORF">BG57_29790</name>
    <name evidence="2" type="ORF">GCM10010985_44590</name>
</gene>
<evidence type="ECO:0000313" key="2">
    <source>
        <dbReference type="EMBL" id="GGD85096.1"/>
    </source>
</evidence>
<dbReference type="Proteomes" id="UP000597138">
    <property type="component" value="Unassembled WGS sequence"/>
</dbReference>
<comment type="caution">
    <text evidence="3">The sequence shown here is derived from an EMBL/GenBank/DDBJ whole genome shotgun (WGS) entry which is preliminary data.</text>
</comment>
<keyword evidence="5" id="KW-1185">Reference proteome</keyword>
<protein>
    <submittedName>
        <fullName evidence="2">Ribonuclease VapC</fullName>
    </submittedName>
    <submittedName>
        <fullName evidence="3">Twitching motility protein PilT</fullName>
    </submittedName>
</protein>
<dbReference type="EMBL" id="BMEG01000008">
    <property type="protein sequence ID" value="GGD85096.1"/>
    <property type="molecule type" value="Genomic_DNA"/>
</dbReference>
<dbReference type="OrthoDB" id="9798990at2"/>
<reference evidence="5" key="3">
    <citation type="journal article" date="2019" name="Int. J. Syst. Evol. Microbiol.">
        <title>The Global Catalogue of Microorganisms (GCM) 10K type strain sequencing project: providing services to taxonomists for standard genome sequencing and annotation.</title>
        <authorList>
            <consortium name="The Broad Institute Genomics Platform"/>
            <consortium name="The Broad Institute Genome Sequencing Center for Infectious Disease"/>
            <person name="Wu L."/>
            <person name="Ma J."/>
        </authorList>
    </citation>
    <scope>NUCLEOTIDE SEQUENCE [LARGE SCALE GENOMIC DNA]</scope>
    <source>
        <strain evidence="5">CGMCC 1.11013</strain>
    </source>
</reference>